<sequence length="252" mass="27887">MIRRKTDHTDIAEGPGPKRKRASRAGNLAEHVYTSLRRAIIEQALAPGTKLPEDSVGTSFGVSRTVVRSAIVRLVAEGLVVQQPNMRATVASPSLEEARAIFRVRRGLERMVLEELMSRLEPSHFAKLRAHVTSEEKAKRHAEPESIRLSGEFHLLLAQFTGNELLIRFVSEVVSRGSLILALYGRPHSSECAVNEHLALIEALEHGDLTEAARLMDEHLVAVATRGLLDTDIKRERSLQDILSAYRPAGEA</sequence>
<reference evidence="1" key="1">
    <citation type="submission" date="2021-01" db="EMBL/GenBank/DDBJ databases">
        <authorList>
            <person name="Sun Q."/>
        </authorList>
    </citation>
    <scope>NUCLEOTIDE SEQUENCE</scope>
    <source>
        <strain evidence="1">YIM B02566</strain>
    </source>
</reference>
<dbReference type="EMBL" id="JAENHL010000008">
    <property type="protein sequence ID" value="MBK1869369.1"/>
    <property type="molecule type" value="Genomic_DNA"/>
</dbReference>
<evidence type="ECO:0000313" key="2">
    <source>
        <dbReference type="Proteomes" id="UP000616151"/>
    </source>
</evidence>
<keyword evidence="2" id="KW-1185">Reference proteome</keyword>
<dbReference type="Proteomes" id="UP000616151">
    <property type="component" value="Unassembled WGS sequence"/>
</dbReference>
<protein>
    <submittedName>
        <fullName evidence="1">GntR family transcriptional regulator</fullName>
    </submittedName>
</protein>
<organism evidence="1 2">
    <name type="scientific">Taklimakanibacter albus</name>
    <dbReference type="NCBI Taxonomy" id="2800327"/>
    <lineage>
        <taxon>Bacteria</taxon>
        <taxon>Pseudomonadati</taxon>
        <taxon>Pseudomonadota</taxon>
        <taxon>Alphaproteobacteria</taxon>
        <taxon>Hyphomicrobiales</taxon>
        <taxon>Aestuariivirgaceae</taxon>
        <taxon>Taklimakanibacter</taxon>
    </lineage>
</organism>
<name>A0ACC5R9J8_9HYPH</name>
<accession>A0ACC5R9J8</accession>
<gene>
    <name evidence="1" type="ORF">JHL16_23615</name>
</gene>
<comment type="caution">
    <text evidence="1">The sequence shown here is derived from an EMBL/GenBank/DDBJ whole genome shotgun (WGS) entry which is preliminary data.</text>
</comment>
<evidence type="ECO:0000313" key="1">
    <source>
        <dbReference type="EMBL" id="MBK1869369.1"/>
    </source>
</evidence>
<proteinExistence type="predicted"/>